<gene>
    <name evidence="2" type="ORF">WMO75_01135</name>
</gene>
<dbReference type="Proteomes" id="UP001446032">
    <property type="component" value="Unassembled WGS sequence"/>
</dbReference>
<evidence type="ECO:0000259" key="1">
    <source>
        <dbReference type="Pfam" id="PF00144"/>
    </source>
</evidence>
<dbReference type="GO" id="GO:0016787">
    <property type="term" value="F:hydrolase activity"/>
    <property type="evidence" value="ECO:0007669"/>
    <property type="project" value="UniProtKB-KW"/>
</dbReference>
<evidence type="ECO:0000313" key="2">
    <source>
        <dbReference type="EMBL" id="MEQ2356955.1"/>
    </source>
</evidence>
<feature type="domain" description="Beta-lactamase-related" evidence="1">
    <location>
        <begin position="35"/>
        <end position="113"/>
    </location>
</feature>
<dbReference type="RefSeq" id="WP_349077488.1">
    <property type="nucleotide sequence ID" value="NZ_JBBMEI010000002.1"/>
</dbReference>
<dbReference type="EMBL" id="JBBMEI010000002">
    <property type="protein sequence ID" value="MEQ2356955.1"/>
    <property type="molecule type" value="Genomic_DNA"/>
</dbReference>
<comment type="caution">
    <text evidence="2">The sequence shown here is derived from an EMBL/GenBank/DDBJ whole genome shotgun (WGS) entry which is preliminary data.</text>
</comment>
<dbReference type="Gene3D" id="3.40.710.10">
    <property type="entry name" value="DD-peptidase/beta-lactamase superfamily"/>
    <property type="match status" value="1"/>
</dbReference>
<sequence length="116" mass="12948">MTDTFTRTELNPIKLAEMLEELENTVELHSISARYKGETVLEGAWAPFSLNDPQMMHSLSKIGTSICVGFAVDEGKLHLEDHLLDYVREELPAAYDEALEDITIYDLLTMQAGSTG</sequence>
<keyword evidence="3" id="KW-1185">Reference proteome</keyword>
<keyword evidence="2" id="KW-0378">Hydrolase</keyword>
<proteinExistence type="predicted"/>
<evidence type="ECO:0000313" key="3">
    <source>
        <dbReference type="Proteomes" id="UP001446032"/>
    </source>
</evidence>
<dbReference type="SUPFAM" id="SSF56601">
    <property type="entry name" value="beta-lactamase/transpeptidase-like"/>
    <property type="match status" value="1"/>
</dbReference>
<reference evidence="2 3" key="1">
    <citation type="submission" date="2024-03" db="EMBL/GenBank/DDBJ databases">
        <title>Human intestinal bacterial collection.</title>
        <authorList>
            <person name="Pauvert C."/>
            <person name="Hitch T.C.A."/>
            <person name="Clavel T."/>
        </authorList>
    </citation>
    <scope>NUCLEOTIDE SEQUENCE [LARGE SCALE GENOMIC DNA]</scope>
    <source>
        <strain evidence="2 3">CLA-AA-H95</strain>
    </source>
</reference>
<accession>A0ABV1AGU3</accession>
<name>A0ABV1AGU3_9FIRM</name>
<dbReference type="Pfam" id="PF00144">
    <property type="entry name" value="Beta-lactamase"/>
    <property type="match status" value="1"/>
</dbReference>
<dbReference type="InterPro" id="IPR012338">
    <property type="entry name" value="Beta-lactam/transpept-like"/>
</dbReference>
<protein>
    <submittedName>
        <fullName evidence="2">Serine hydrolase</fullName>
    </submittedName>
</protein>
<organism evidence="2 3">
    <name type="scientific">Blautia intestinihominis</name>
    <dbReference type="NCBI Taxonomy" id="3133152"/>
    <lineage>
        <taxon>Bacteria</taxon>
        <taxon>Bacillati</taxon>
        <taxon>Bacillota</taxon>
        <taxon>Clostridia</taxon>
        <taxon>Lachnospirales</taxon>
        <taxon>Lachnospiraceae</taxon>
        <taxon>Blautia</taxon>
    </lineage>
</organism>
<dbReference type="InterPro" id="IPR001466">
    <property type="entry name" value="Beta-lactam-related"/>
</dbReference>